<evidence type="ECO:0000313" key="1">
    <source>
        <dbReference type="EMBL" id="XBX75289.1"/>
    </source>
</evidence>
<dbReference type="AlphaFoldDB" id="A0AAU7VMG1"/>
<name>A0AAU7VMG1_9FIRM</name>
<reference evidence="1" key="2">
    <citation type="submission" date="2024-06" db="EMBL/GenBank/DDBJ databases">
        <authorList>
            <person name="Petrova K.O."/>
            <person name="Toshchakov S.V."/>
            <person name="Boltjanskaja Y.V."/>
            <person name="Kevbrin V."/>
        </authorList>
    </citation>
    <scope>NUCLEOTIDE SEQUENCE</scope>
    <source>
        <strain evidence="1">Z-910T</strain>
    </source>
</reference>
<reference evidence="1" key="1">
    <citation type="journal article" date="2013" name="Extremophiles">
        <title>Proteinivorax tanatarense gen. nov., sp. nov., an anaerobic, haloalkaliphilic, proteolytic bacterium isolated from a decaying algal bloom, and proposal of Proteinivoraceae fam. nov.</title>
        <authorList>
            <person name="Kevbrin V."/>
            <person name="Boltyanskaya Y."/>
            <person name="Zhilina T."/>
            <person name="Kolganova T."/>
            <person name="Lavrentjeva E."/>
            <person name="Kuznetsov B."/>
        </authorList>
    </citation>
    <scope>NUCLEOTIDE SEQUENCE</scope>
    <source>
        <strain evidence="1">Z-910T</strain>
    </source>
</reference>
<dbReference type="RefSeq" id="WP_350344034.1">
    <property type="nucleotide sequence ID" value="NZ_CP158367.1"/>
</dbReference>
<accession>A0AAU7VMG1</accession>
<organism evidence="1">
    <name type="scientific">Proteinivorax tanatarense</name>
    <dbReference type="NCBI Taxonomy" id="1260629"/>
    <lineage>
        <taxon>Bacteria</taxon>
        <taxon>Bacillati</taxon>
        <taxon>Bacillota</taxon>
        <taxon>Clostridia</taxon>
        <taxon>Eubacteriales</taxon>
        <taxon>Proteinivoracaceae</taxon>
        <taxon>Proteinivorax</taxon>
    </lineage>
</organism>
<protein>
    <submittedName>
        <fullName evidence="1">DUF6063 family protein</fullName>
    </submittedName>
</protein>
<dbReference type="EMBL" id="CP158367">
    <property type="protein sequence ID" value="XBX75289.1"/>
    <property type="molecule type" value="Genomic_DNA"/>
</dbReference>
<dbReference type="Pfam" id="PF19539">
    <property type="entry name" value="DUF6063"/>
    <property type="match status" value="1"/>
</dbReference>
<dbReference type="InterPro" id="IPR045707">
    <property type="entry name" value="DUF6063"/>
</dbReference>
<proteinExistence type="predicted"/>
<sequence>MGYDNNQVTKAFKIYSKLAAGSVADEEDLKQYLADDNVRGLVDQFVDQVDCVLVVAGDLIYMIPKASSSMFHISNETIKKDYLPTSAKNSDIYLMYVATIVLFGEFYDGYQSMNPTRDFITMEEWLSQLNQRIFSIKEHGTEKLKELEKKYQYNWIDIIEKWEALDDLKEHVKKQQANVASRLSSLYITKRFLEKQELINDLGNDEIELTQKAKIIVQRYYMEYDFNRGILDFIYGLEEEREDEDAIDIQDSLN</sequence>
<gene>
    <name evidence="1" type="ORF">PRVXT_000403</name>
</gene>